<feature type="transmembrane region" description="Helical" evidence="1">
    <location>
        <begin position="78"/>
        <end position="97"/>
    </location>
</feature>
<keyword evidence="1" id="KW-0812">Transmembrane</keyword>
<accession>A0A0C1ERE4</accession>
<keyword evidence="1" id="KW-1133">Transmembrane helix</keyword>
<evidence type="ECO:0000313" key="2">
    <source>
        <dbReference type="EMBL" id="KIA78664.1"/>
    </source>
</evidence>
<organism evidence="2 3">
    <name type="scientific">Parachlamydia acanthamoebae</name>
    <dbReference type="NCBI Taxonomy" id="83552"/>
    <lineage>
        <taxon>Bacteria</taxon>
        <taxon>Pseudomonadati</taxon>
        <taxon>Chlamydiota</taxon>
        <taxon>Chlamydiia</taxon>
        <taxon>Parachlamydiales</taxon>
        <taxon>Parachlamydiaceae</taxon>
        <taxon>Parachlamydia</taxon>
    </lineage>
</organism>
<dbReference type="Proteomes" id="UP000031307">
    <property type="component" value="Unassembled WGS sequence"/>
</dbReference>
<feature type="transmembrane region" description="Helical" evidence="1">
    <location>
        <begin position="104"/>
        <end position="127"/>
    </location>
</feature>
<name>A0A0C1ERE4_9BACT</name>
<comment type="caution">
    <text evidence="2">The sequence shown here is derived from an EMBL/GenBank/DDBJ whole genome shotgun (WGS) entry which is preliminary data.</text>
</comment>
<dbReference type="EMBL" id="JSAM01000010">
    <property type="protein sequence ID" value="KIA78664.1"/>
    <property type="molecule type" value="Genomic_DNA"/>
</dbReference>
<feature type="transmembrane region" description="Helical" evidence="1">
    <location>
        <begin position="6"/>
        <end position="26"/>
    </location>
</feature>
<dbReference type="AlphaFoldDB" id="A0A0C1ERE4"/>
<protein>
    <submittedName>
        <fullName evidence="2">Uncharacterized protein</fullName>
    </submittedName>
</protein>
<feature type="transmembrane region" description="Helical" evidence="1">
    <location>
        <begin position="147"/>
        <end position="167"/>
    </location>
</feature>
<gene>
    <name evidence="2" type="ORF">DB43_DP00210</name>
</gene>
<proteinExistence type="predicted"/>
<keyword evidence="1" id="KW-0472">Membrane</keyword>
<dbReference type="RefSeq" id="WP_039376369.1">
    <property type="nucleotide sequence ID" value="NZ_JASBUT010000004.1"/>
</dbReference>
<sequence length="184" mass="21482">MNNEMYQSAGLVVVLAGIIWVLSNWVKQKISIMESCIEIMTQEELLIRKKWLILFVSLNCSTWLLMMIKGMMDGKADFWIGGFLAISFFCKGCLIYWRAWIKKGTWLLTLIGCLGIPVGLIIMTSIPRTMIFLHQTNGIKDLLHYEPYANFVLQCMFVYFSFYCWRLRSKNYAYKMRKLISVPA</sequence>
<evidence type="ECO:0000313" key="3">
    <source>
        <dbReference type="Proteomes" id="UP000031307"/>
    </source>
</evidence>
<dbReference type="PATRIC" id="fig|83552.4.peg.98"/>
<feature type="transmembrane region" description="Helical" evidence="1">
    <location>
        <begin position="51"/>
        <end position="72"/>
    </location>
</feature>
<evidence type="ECO:0000256" key="1">
    <source>
        <dbReference type="SAM" id="Phobius"/>
    </source>
</evidence>
<reference evidence="2 3" key="1">
    <citation type="journal article" date="2014" name="Mol. Biol. Evol.">
        <title>Massive expansion of Ubiquitination-related gene families within the Chlamydiae.</title>
        <authorList>
            <person name="Domman D."/>
            <person name="Collingro A."/>
            <person name="Lagkouvardos I."/>
            <person name="Gehre L."/>
            <person name="Weinmaier T."/>
            <person name="Rattei T."/>
            <person name="Subtil A."/>
            <person name="Horn M."/>
        </authorList>
    </citation>
    <scope>NUCLEOTIDE SEQUENCE [LARGE SCALE GENOMIC DNA]</scope>
    <source>
        <strain evidence="2 3">OEW1</strain>
    </source>
</reference>